<evidence type="ECO:0000256" key="7">
    <source>
        <dbReference type="ARBA" id="ARBA00023163"/>
    </source>
</evidence>
<feature type="compositionally biased region" description="Polar residues" evidence="10">
    <location>
        <begin position="137"/>
        <end position="148"/>
    </location>
</feature>
<dbReference type="PANTHER" id="PTHR24399:SF70">
    <property type="entry name" value="C2H2-TYPE DOMAIN-CONTAINING PROTEIN"/>
    <property type="match status" value="1"/>
</dbReference>
<evidence type="ECO:0000256" key="10">
    <source>
        <dbReference type="SAM" id="MobiDB-lite"/>
    </source>
</evidence>
<feature type="domain" description="C2H2-type" evidence="11">
    <location>
        <begin position="418"/>
        <end position="445"/>
    </location>
</feature>
<keyword evidence="5" id="KW-0862">Zinc</keyword>
<evidence type="ECO:0000313" key="13">
    <source>
        <dbReference type="Proteomes" id="UP000828390"/>
    </source>
</evidence>
<dbReference type="Pfam" id="PF00096">
    <property type="entry name" value="zf-C2H2"/>
    <property type="match status" value="2"/>
</dbReference>
<evidence type="ECO:0000256" key="1">
    <source>
        <dbReference type="ARBA" id="ARBA00004123"/>
    </source>
</evidence>
<dbReference type="PROSITE" id="PS50157">
    <property type="entry name" value="ZINC_FINGER_C2H2_2"/>
    <property type="match status" value="4"/>
</dbReference>
<evidence type="ECO:0000256" key="8">
    <source>
        <dbReference type="ARBA" id="ARBA00023242"/>
    </source>
</evidence>
<evidence type="ECO:0000256" key="2">
    <source>
        <dbReference type="ARBA" id="ARBA00022723"/>
    </source>
</evidence>
<keyword evidence="13" id="KW-1185">Reference proteome</keyword>
<dbReference type="PANTHER" id="PTHR24399">
    <property type="entry name" value="ZINC FINGER AND BTB DOMAIN-CONTAINING"/>
    <property type="match status" value="1"/>
</dbReference>
<evidence type="ECO:0000313" key="12">
    <source>
        <dbReference type="EMBL" id="KAH3891482.1"/>
    </source>
</evidence>
<reference evidence="12" key="2">
    <citation type="submission" date="2020-11" db="EMBL/GenBank/DDBJ databases">
        <authorList>
            <person name="McCartney M.A."/>
            <person name="Auch B."/>
            <person name="Kono T."/>
            <person name="Mallez S."/>
            <person name="Becker A."/>
            <person name="Gohl D.M."/>
            <person name="Silverstein K.A.T."/>
            <person name="Koren S."/>
            <person name="Bechman K.B."/>
            <person name="Herman A."/>
            <person name="Abrahante J.E."/>
            <person name="Garbe J."/>
        </authorList>
    </citation>
    <scope>NUCLEOTIDE SEQUENCE</scope>
    <source>
        <strain evidence="12">Duluth1</strain>
        <tissue evidence="12">Whole animal</tissue>
    </source>
</reference>
<dbReference type="InterPro" id="IPR036236">
    <property type="entry name" value="Znf_C2H2_sf"/>
</dbReference>
<dbReference type="GO" id="GO:0000978">
    <property type="term" value="F:RNA polymerase II cis-regulatory region sequence-specific DNA binding"/>
    <property type="evidence" value="ECO:0007669"/>
    <property type="project" value="TreeGrafter"/>
</dbReference>
<keyword evidence="7" id="KW-0804">Transcription</keyword>
<dbReference type="GO" id="GO:0008270">
    <property type="term" value="F:zinc ion binding"/>
    <property type="evidence" value="ECO:0007669"/>
    <property type="project" value="UniProtKB-KW"/>
</dbReference>
<dbReference type="Proteomes" id="UP000828390">
    <property type="component" value="Unassembled WGS sequence"/>
</dbReference>
<evidence type="ECO:0000256" key="5">
    <source>
        <dbReference type="ARBA" id="ARBA00022833"/>
    </source>
</evidence>
<evidence type="ECO:0000256" key="4">
    <source>
        <dbReference type="ARBA" id="ARBA00022771"/>
    </source>
</evidence>
<keyword evidence="3" id="KW-0677">Repeat</keyword>
<evidence type="ECO:0000256" key="3">
    <source>
        <dbReference type="ARBA" id="ARBA00022737"/>
    </source>
</evidence>
<feature type="region of interest" description="Disordered" evidence="10">
    <location>
        <begin position="92"/>
        <end position="151"/>
    </location>
</feature>
<dbReference type="Gene3D" id="3.30.160.60">
    <property type="entry name" value="Classic Zinc Finger"/>
    <property type="match status" value="4"/>
</dbReference>
<protein>
    <recommendedName>
        <fullName evidence="11">C2H2-type domain-containing protein</fullName>
    </recommendedName>
</protein>
<comment type="caution">
    <text evidence="12">The sequence shown here is derived from an EMBL/GenBank/DDBJ whole genome shotgun (WGS) entry which is preliminary data.</text>
</comment>
<dbReference type="InterPro" id="IPR013087">
    <property type="entry name" value="Znf_C2H2_type"/>
</dbReference>
<gene>
    <name evidence="12" type="ORF">DPMN_015586</name>
</gene>
<feature type="compositionally biased region" description="Basic residues" evidence="10">
    <location>
        <begin position="109"/>
        <end position="122"/>
    </location>
</feature>
<evidence type="ECO:0000256" key="6">
    <source>
        <dbReference type="ARBA" id="ARBA00023015"/>
    </source>
</evidence>
<keyword evidence="2" id="KW-0479">Metal-binding</keyword>
<evidence type="ECO:0000259" key="11">
    <source>
        <dbReference type="PROSITE" id="PS50157"/>
    </source>
</evidence>
<dbReference type="GO" id="GO:0005654">
    <property type="term" value="C:nucleoplasm"/>
    <property type="evidence" value="ECO:0007669"/>
    <property type="project" value="TreeGrafter"/>
</dbReference>
<evidence type="ECO:0000256" key="9">
    <source>
        <dbReference type="PROSITE-ProRule" id="PRU00042"/>
    </source>
</evidence>
<organism evidence="12 13">
    <name type="scientific">Dreissena polymorpha</name>
    <name type="common">Zebra mussel</name>
    <name type="synonym">Mytilus polymorpha</name>
    <dbReference type="NCBI Taxonomy" id="45954"/>
    <lineage>
        <taxon>Eukaryota</taxon>
        <taxon>Metazoa</taxon>
        <taxon>Spiralia</taxon>
        <taxon>Lophotrochozoa</taxon>
        <taxon>Mollusca</taxon>
        <taxon>Bivalvia</taxon>
        <taxon>Autobranchia</taxon>
        <taxon>Heteroconchia</taxon>
        <taxon>Euheterodonta</taxon>
        <taxon>Imparidentia</taxon>
        <taxon>Neoheterodontei</taxon>
        <taxon>Myida</taxon>
        <taxon>Dreissenoidea</taxon>
        <taxon>Dreissenidae</taxon>
        <taxon>Dreissena</taxon>
    </lineage>
</organism>
<feature type="domain" description="C2H2-type" evidence="11">
    <location>
        <begin position="360"/>
        <end position="387"/>
    </location>
</feature>
<feature type="domain" description="C2H2-type" evidence="11">
    <location>
        <begin position="501"/>
        <end position="529"/>
    </location>
</feature>
<comment type="subcellular location">
    <subcellularLocation>
        <location evidence="1">Nucleus</location>
    </subcellularLocation>
</comment>
<dbReference type="AlphaFoldDB" id="A0A9D4S6A7"/>
<dbReference type="GO" id="GO:0001227">
    <property type="term" value="F:DNA-binding transcription repressor activity, RNA polymerase II-specific"/>
    <property type="evidence" value="ECO:0007669"/>
    <property type="project" value="TreeGrafter"/>
</dbReference>
<name>A0A9D4S6A7_DREPO</name>
<dbReference type="EMBL" id="JAIWYP010000001">
    <property type="protein sequence ID" value="KAH3891482.1"/>
    <property type="molecule type" value="Genomic_DNA"/>
</dbReference>
<dbReference type="PROSITE" id="PS00028">
    <property type="entry name" value="ZINC_FINGER_C2H2_1"/>
    <property type="match status" value="4"/>
</dbReference>
<accession>A0A9D4S6A7</accession>
<keyword evidence="6" id="KW-0805">Transcription regulation</keyword>
<feature type="domain" description="C2H2-type" evidence="11">
    <location>
        <begin position="446"/>
        <end position="473"/>
    </location>
</feature>
<reference evidence="12" key="1">
    <citation type="journal article" date="2019" name="bioRxiv">
        <title>The Genome of the Zebra Mussel, Dreissena polymorpha: A Resource for Invasive Species Research.</title>
        <authorList>
            <person name="McCartney M.A."/>
            <person name="Auch B."/>
            <person name="Kono T."/>
            <person name="Mallez S."/>
            <person name="Zhang Y."/>
            <person name="Obille A."/>
            <person name="Becker A."/>
            <person name="Abrahante J.E."/>
            <person name="Garbe J."/>
            <person name="Badalamenti J.P."/>
            <person name="Herman A."/>
            <person name="Mangelson H."/>
            <person name="Liachko I."/>
            <person name="Sullivan S."/>
            <person name="Sone E.D."/>
            <person name="Koren S."/>
            <person name="Silverstein K.A.T."/>
            <person name="Beckman K.B."/>
            <person name="Gohl D.M."/>
        </authorList>
    </citation>
    <scope>NUCLEOTIDE SEQUENCE</scope>
    <source>
        <strain evidence="12">Duluth1</strain>
        <tissue evidence="12">Whole animal</tissue>
    </source>
</reference>
<dbReference type="SUPFAM" id="SSF57667">
    <property type="entry name" value="beta-beta-alpha zinc fingers"/>
    <property type="match status" value="3"/>
</dbReference>
<sequence length="708" mass="80220">MGSVQPEASSGHIYLQKDVSGEFMRLVQATTHTSPDLFLEHLLELFMKSEADTKVVKVRPDLAQKFTSAQCKTPFRSNDDLMRHLLNLHVKHQKSATTLSTPPQERRTSGRKSRKSQPKKNYQHTALLDSDEESVEHSPNNVSSNSWKGMSVSGMDDTIDISTQDKSDSSATFDLSRVKQEADDHIAAVKQNEKAHLIRRIFQKREQVELTKSTRKCQKRSRRGVNKGKLNIEEKVNSHLIEETRKACVVIENVEAESSCYQYSNSQNSHKKNKLTEYKDDKHAAKHSHSQSTAKSYSYTCYKCKRNMRTRSLLNLHMASEHNEISEVGIMCTQCGRKVDYDHELELHRIFLCRKSTRKYKCDSCTLCFCSQADLSKHPCTKNSCKPYFCTMSDCVFAGKCLKDLTEHVTRHLGIKPFLCNVCGRAFAAKKDLDRHAEIHSELKNHTCLVCGKLYKSSNTLKRHMMIHKFKDRYQCAQCSYMTALRACFNAHMLKHKKRTHLCDICKKTLRSESSLKNHIRNRHTFNRIFTCRHCEFTSDDGLRYSSHMRKHRNLKVSEKTGDASQAVMLASCSSQLPHTTSNMDHTTHEFFNVAVPTMTSAYSNVSIALTATVLSDEEVNISGQHADTIMADYVTDSETTEISVITSDGNGSGLIMYNVEIPSGSDSVATGSPTKLSMPTLIHEAIPSLMESEHWGSQSNSNCTDHE</sequence>
<dbReference type="SMART" id="SM00355">
    <property type="entry name" value="ZnF_C2H2"/>
    <property type="match status" value="8"/>
</dbReference>
<keyword evidence="8" id="KW-0539">Nucleus</keyword>
<dbReference type="FunFam" id="3.30.160.60:FF:000446">
    <property type="entry name" value="Zinc finger protein"/>
    <property type="match status" value="2"/>
</dbReference>
<keyword evidence="4 9" id="KW-0863">Zinc-finger</keyword>
<dbReference type="OrthoDB" id="6156909at2759"/>
<proteinExistence type="predicted"/>